<evidence type="ECO:0000313" key="2">
    <source>
        <dbReference type="Proteomes" id="UP001302126"/>
    </source>
</evidence>
<name>A0AAN7ADD4_9PEZI</name>
<comment type="caution">
    <text evidence="1">The sequence shown here is derived from an EMBL/GenBank/DDBJ whole genome shotgun (WGS) entry which is preliminary data.</text>
</comment>
<protein>
    <submittedName>
        <fullName evidence="1">Uncharacterized protein</fullName>
    </submittedName>
</protein>
<keyword evidence="2" id="KW-1185">Reference proteome</keyword>
<gene>
    <name evidence="1" type="ORF">QBC35DRAFT_510001</name>
</gene>
<sequence length="204" mass="23473">MGIFDRIFPSRCDIEVDTSCNRREAFAIDEGALSDEKSASEILTAIQSALNSRYNVVIFYRGQEELELPSEFRSHRFCVEEKPPAEEEGRRVLVMTRKGGTLNYVDSLQCAMDHFCQRRVKQVTYFVSGAVVRLTKDWMTVEEAISHMQRFSLYSLKASMLGWISSRFIPLKVIHVQGGGTVLIQDSNWDRSNTTYFYYAPDRL</sequence>
<dbReference type="AlphaFoldDB" id="A0AAN7ADD4"/>
<dbReference type="Proteomes" id="UP001302126">
    <property type="component" value="Unassembled WGS sequence"/>
</dbReference>
<reference evidence="1" key="2">
    <citation type="submission" date="2023-05" db="EMBL/GenBank/DDBJ databases">
        <authorList>
            <consortium name="Lawrence Berkeley National Laboratory"/>
            <person name="Steindorff A."/>
            <person name="Hensen N."/>
            <person name="Bonometti L."/>
            <person name="Westerberg I."/>
            <person name="Brannstrom I.O."/>
            <person name="Guillou S."/>
            <person name="Cros-Aarteil S."/>
            <person name="Calhoun S."/>
            <person name="Haridas S."/>
            <person name="Kuo A."/>
            <person name="Mondo S."/>
            <person name="Pangilinan J."/>
            <person name="Riley R."/>
            <person name="Labutti K."/>
            <person name="Andreopoulos B."/>
            <person name="Lipzen A."/>
            <person name="Chen C."/>
            <person name="Yanf M."/>
            <person name="Daum C."/>
            <person name="Ng V."/>
            <person name="Clum A."/>
            <person name="Ohm R."/>
            <person name="Martin F."/>
            <person name="Silar P."/>
            <person name="Natvig D."/>
            <person name="Lalanne C."/>
            <person name="Gautier V."/>
            <person name="Ament-Velasquez S.L."/>
            <person name="Kruys A."/>
            <person name="Hutchinson M.I."/>
            <person name="Powell A.J."/>
            <person name="Barry K."/>
            <person name="Miller A.N."/>
            <person name="Grigoriev I.V."/>
            <person name="Debuchy R."/>
            <person name="Gladieux P."/>
            <person name="Thoren M.H."/>
            <person name="Johannesson H."/>
        </authorList>
    </citation>
    <scope>NUCLEOTIDE SEQUENCE</scope>
    <source>
        <strain evidence="1">PSN309</strain>
    </source>
</reference>
<dbReference type="EMBL" id="MU864662">
    <property type="protein sequence ID" value="KAK4182424.1"/>
    <property type="molecule type" value="Genomic_DNA"/>
</dbReference>
<reference evidence="1" key="1">
    <citation type="journal article" date="2023" name="Mol. Phylogenet. Evol.">
        <title>Genome-scale phylogeny and comparative genomics of the fungal order Sordariales.</title>
        <authorList>
            <person name="Hensen N."/>
            <person name="Bonometti L."/>
            <person name="Westerberg I."/>
            <person name="Brannstrom I.O."/>
            <person name="Guillou S."/>
            <person name="Cros-Aarteil S."/>
            <person name="Calhoun S."/>
            <person name="Haridas S."/>
            <person name="Kuo A."/>
            <person name="Mondo S."/>
            <person name="Pangilinan J."/>
            <person name="Riley R."/>
            <person name="LaButti K."/>
            <person name="Andreopoulos B."/>
            <person name="Lipzen A."/>
            <person name="Chen C."/>
            <person name="Yan M."/>
            <person name="Daum C."/>
            <person name="Ng V."/>
            <person name="Clum A."/>
            <person name="Steindorff A."/>
            <person name="Ohm R.A."/>
            <person name="Martin F."/>
            <person name="Silar P."/>
            <person name="Natvig D.O."/>
            <person name="Lalanne C."/>
            <person name="Gautier V."/>
            <person name="Ament-Velasquez S.L."/>
            <person name="Kruys A."/>
            <person name="Hutchinson M.I."/>
            <person name="Powell A.J."/>
            <person name="Barry K."/>
            <person name="Miller A.N."/>
            <person name="Grigoriev I.V."/>
            <person name="Debuchy R."/>
            <person name="Gladieux P."/>
            <person name="Hiltunen Thoren M."/>
            <person name="Johannesson H."/>
        </authorList>
    </citation>
    <scope>NUCLEOTIDE SEQUENCE</scope>
    <source>
        <strain evidence="1">PSN309</strain>
    </source>
</reference>
<evidence type="ECO:0000313" key="1">
    <source>
        <dbReference type="EMBL" id="KAK4182424.1"/>
    </source>
</evidence>
<proteinExistence type="predicted"/>
<accession>A0AAN7ADD4</accession>
<organism evidence="1 2">
    <name type="scientific">Podospora australis</name>
    <dbReference type="NCBI Taxonomy" id="1536484"/>
    <lineage>
        <taxon>Eukaryota</taxon>
        <taxon>Fungi</taxon>
        <taxon>Dikarya</taxon>
        <taxon>Ascomycota</taxon>
        <taxon>Pezizomycotina</taxon>
        <taxon>Sordariomycetes</taxon>
        <taxon>Sordariomycetidae</taxon>
        <taxon>Sordariales</taxon>
        <taxon>Podosporaceae</taxon>
        <taxon>Podospora</taxon>
    </lineage>
</organism>